<name>A0A4R4UU57_9ACTN</name>
<sequence>MAVEAHWLVEEVERTSDRLDALRSSAFVFWMDVHGPVPCPGHGKDLAAAAVAAYGEVTRVTGVDPANDWRSEVREAAHRMGHFAELFRGEARKEPEFLVEWVLEIVEDTLGTVLAAGRVTHRPPGWYAALWEDWILVTDGWAVVLSLTNDS</sequence>
<evidence type="ECO:0000313" key="2">
    <source>
        <dbReference type="Proteomes" id="UP000295258"/>
    </source>
</evidence>
<comment type="caution">
    <text evidence="1">The sequence shown here is derived from an EMBL/GenBank/DDBJ whole genome shotgun (WGS) entry which is preliminary data.</text>
</comment>
<dbReference type="AlphaFoldDB" id="A0A4R4UU57"/>
<dbReference type="Proteomes" id="UP000295258">
    <property type="component" value="Unassembled WGS sequence"/>
</dbReference>
<accession>A0A4R4UU57</accession>
<organism evidence="1 2">
    <name type="scientific">Nonomuraea deserti</name>
    <dbReference type="NCBI Taxonomy" id="1848322"/>
    <lineage>
        <taxon>Bacteria</taxon>
        <taxon>Bacillati</taxon>
        <taxon>Actinomycetota</taxon>
        <taxon>Actinomycetes</taxon>
        <taxon>Streptosporangiales</taxon>
        <taxon>Streptosporangiaceae</taxon>
        <taxon>Nonomuraea</taxon>
    </lineage>
</organism>
<gene>
    <name evidence="1" type="ORF">E1292_41955</name>
</gene>
<dbReference type="RefSeq" id="WP_132604881.1">
    <property type="nucleotide sequence ID" value="NZ_SMKO01000199.1"/>
</dbReference>
<dbReference type="EMBL" id="SMKO01000199">
    <property type="protein sequence ID" value="TDC92203.1"/>
    <property type="molecule type" value="Genomic_DNA"/>
</dbReference>
<protein>
    <submittedName>
        <fullName evidence="1">Uncharacterized protein</fullName>
    </submittedName>
</protein>
<reference evidence="1 2" key="1">
    <citation type="submission" date="2019-03" db="EMBL/GenBank/DDBJ databases">
        <title>Draft genome sequences of novel Actinobacteria.</title>
        <authorList>
            <person name="Sahin N."/>
            <person name="Ay H."/>
            <person name="Saygin H."/>
        </authorList>
    </citation>
    <scope>NUCLEOTIDE SEQUENCE [LARGE SCALE GENOMIC DNA]</scope>
    <source>
        <strain evidence="1 2">KC310</strain>
    </source>
</reference>
<keyword evidence="2" id="KW-1185">Reference proteome</keyword>
<proteinExistence type="predicted"/>
<evidence type="ECO:0000313" key="1">
    <source>
        <dbReference type="EMBL" id="TDC92203.1"/>
    </source>
</evidence>